<keyword evidence="2" id="KW-0732">Signal</keyword>
<protein>
    <recommendedName>
        <fullName evidence="5">Lipoprotein</fullName>
    </recommendedName>
</protein>
<comment type="caution">
    <text evidence="3">The sequence shown here is derived from an EMBL/GenBank/DDBJ whole genome shotgun (WGS) entry which is preliminary data.</text>
</comment>
<dbReference type="AlphaFoldDB" id="A0A101JLR7"/>
<evidence type="ECO:0000256" key="1">
    <source>
        <dbReference type="SAM" id="MobiDB-lite"/>
    </source>
</evidence>
<name>A0A101JLR7_9ACTN</name>
<organism evidence="3 4">
    <name type="scientific">Actinoplanes awajinensis subsp. mycoplanecinus</name>
    <dbReference type="NCBI Taxonomy" id="135947"/>
    <lineage>
        <taxon>Bacteria</taxon>
        <taxon>Bacillati</taxon>
        <taxon>Actinomycetota</taxon>
        <taxon>Actinomycetes</taxon>
        <taxon>Micromonosporales</taxon>
        <taxon>Micromonosporaceae</taxon>
        <taxon>Actinoplanes</taxon>
    </lineage>
</organism>
<dbReference type="PROSITE" id="PS51257">
    <property type="entry name" value="PROKAR_LIPOPROTEIN"/>
    <property type="match status" value="1"/>
</dbReference>
<dbReference type="Proteomes" id="UP000053244">
    <property type="component" value="Unassembled WGS sequence"/>
</dbReference>
<keyword evidence="4" id="KW-1185">Reference proteome</keyword>
<evidence type="ECO:0000256" key="2">
    <source>
        <dbReference type="SAM" id="SignalP"/>
    </source>
</evidence>
<evidence type="ECO:0008006" key="5">
    <source>
        <dbReference type="Google" id="ProtNLM"/>
    </source>
</evidence>
<reference evidence="3 4" key="1">
    <citation type="submission" date="2015-10" db="EMBL/GenBank/DDBJ databases">
        <authorList>
            <person name="Gilbert D.G."/>
        </authorList>
    </citation>
    <scope>NUCLEOTIDE SEQUENCE [LARGE SCALE GENOMIC DNA]</scope>
    <source>
        <strain evidence="3 4">NRRL B-16712</strain>
    </source>
</reference>
<dbReference type="RefSeq" id="WP_067697819.1">
    <property type="nucleotide sequence ID" value="NZ_LLZH01000281.1"/>
</dbReference>
<evidence type="ECO:0000313" key="3">
    <source>
        <dbReference type="EMBL" id="KUL29203.1"/>
    </source>
</evidence>
<sequence>MAQRNIRRPARTGLVPLVVSGVLALSACSAGASSGNPAPAAPATTPTSTTTAPTGTATGSVTGTPSSSGTAGADGTALADGKHDAYLTKVDTSKRTITFDKVEMLTGEAARKKYQEQNPGETDGPPNDYVLVNDNKLKRTLPVSGSVSVSVIKTGSGDSVNPVPSSFAKLPGFLADKDNSTLFALTVKGGEIVSLKSIYLP</sequence>
<feature type="chain" id="PRO_5039561679" description="Lipoprotein" evidence="2">
    <location>
        <begin position="33"/>
        <end position="201"/>
    </location>
</feature>
<gene>
    <name evidence="3" type="ORF">ADL15_29010</name>
</gene>
<dbReference type="OrthoDB" id="3298317at2"/>
<dbReference type="EMBL" id="LLZH01000281">
    <property type="protein sequence ID" value="KUL29203.1"/>
    <property type="molecule type" value="Genomic_DNA"/>
</dbReference>
<feature type="signal peptide" evidence="2">
    <location>
        <begin position="1"/>
        <end position="32"/>
    </location>
</feature>
<evidence type="ECO:0000313" key="4">
    <source>
        <dbReference type="Proteomes" id="UP000053244"/>
    </source>
</evidence>
<accession>A0A101JLR7</accession>
<proteinExistence type="predicted"/>
<feature type="region of interest" description="Disordered" evidence="1">
    <location>
        <begin position="30"/>
        <end position="78"/>
    </location>
</feature>